<evidence type="ECO:0000259" key="3">
    <source>
        <dbReference type="PROSITE" id="PS51117"/>
    </source>
</evidence>
<organism evidence="4 5">
    <name type="scientific">Liparis tanakae</name>
    <name type="common">Tanaka's snailfish</name>
    <dbReference type="NCBI Taxonomy" id="230148"/>
    <lineage>
        <taxon>Eukaryota</taxon>
        <taxon>Metazoa</taxon>
        <taxon>Chordata</taxon>
        <taxon>Craniata</taxon>
        <taxon>Vertebrata</taxon>
        <taxon>Euteleostomi</taxon>
        <taxon>Actinopterygii</taxon>
        <taxon>Neopterygii</taxon>
        <taxon>Teleostei</taxon>
        <taxon>Neoteleostei</taxon>
        <taxon>Acanthomorphata</taxon>
        <taxon>Eupercaria</taxon>
        <taxon>Perciformes</taxon>
        <taxon>Cottioidei</taxon>
        <taxon>Cottales</taxon>
        <taxon>Liparidae</taxon>
        <taxon>Liparis</taxon>
    </lineage>
</organism>
<dbReference type="PANTHER" id="PTHR10574">
    <property type="entry name" value="NETRIN/LAMININ-RELATED"/>
    <property type="match status" value="1"/>
</dbReference>
<dbReference type="PROSITE" id="PS51117">
    <property type="entry name" value="LAMININ_NTER"/>
    <property type="match status" value="1"/>
</dbReference>
<comment type="caution">
    <text evidence="4">The sequence shown here is derived from an EMBL/GenBank/DDBJ whole genome shotgun (WGS) entry which is preliminary data.</text>
</comment>
<dbReference type="GO" id="GO:0009888">
    <property type="term" value="P:tissue development"/>
    <property type="evidence" value="ECO:0007669"/>
    <property type="project" value="TreeGrafter"/>
</dbReference>
<dbReference type="OrthoDB" id="5985440at2759"/>
<keyword evidence="2" id="KW-0424">Laminin EGF-like domain</keyword>
<accession>A0A4Z2E1Y7</accession>
<sequence>MRPLDLVSSPLQTFRPAAMLIERSADFGRSWQVYRYFSHDCSTAFPGVAQGPLRNINDVICESRYSDIEPSTQGEVIYRVLEPAIDIEDPYSPSIQSESHTHTHTHTHTCVCVDAGALRCYEICYKSSTTSWRTEVSRVKQPRCPVHKVHRVHVRGGCPR</sequence>
<name>A0A4Z2E1Y7_9TELE</name>
<evidence type="ECO:0000313" key="5">
    <source>
        <dbReference type="Proteomes" id="UP000314294"/>
    </source>
</evidence>
<dbReference type="GO" id="GO:0043256">
    <property type="term" value="C:laminin complex"/>
    <property type="evidence" value="ECO:0007669"/>
    <property type="project" value="TreeGrafter"/>
</dbReference>
<gene>
    <name evidence="4" type="primary">LAMB1_4</name>
    <name evidence="4" type="ORF">EYF80_067128</name>
</gene>
<dbReference type="GO" id="GO:0070831">
    <property type="term" value="P:basement membrane assembly"/>
    <property type="evidence" value="ECO:0007669"/>
    <property type="project" value="TreeGrafter"/>
</dbReference>
<dbReference type="GO" id="GO:0034446">
    <property type="term" value="P:substrate adhesion-dependent cell spreading"/>
    <property type="evidence" value="ECO:0007669"/>
    <property type="project" value="TreeGrafter"/>
</dbReference>
<protein>
    <submittedName>
        <fullName evidence="4">Laminin subunit beta-1</fullName>
    </submittedName>
</protein>
<dbReference type="EMBL" id="SRLO01021130">
    <property type="protein sequence ID" value="TNN22757.1"/>
    <property type="molecule type" value="Genomic_DNA"/>
</dbReference>
<dbReference type="GO" id="GO:0007411">
    <property type="term" value="P:axon guidance"/>
    <property type="evidence" value="ECO:0007669"/>
    <property type="project" value="TreeGrafter"/>
</dbReference>
<proteinExistence type="predicted"/>
<dbReference type="PANTHER" id="PTHR10574:SF36">
    <property type="entry name" value="LAMININ SUBUNIT BETA-2"/>
    <property type="match status" value="1"/>
</dbReference>
<dbReference type="InterPro" id="IPR050440">
    <property type="entry name" value="Laminin/Netrin_ECM"/>
</dbReference>
<keyword evidence="1" id="KW-1015">Disulfide bond</keyword>
<evidence type="ECO:0000256" key="1">
    <source>
        <dbReference type="ARBA" id="ARBA00023157"/>
    </source>
</evidence>
<dbReference type="Proteomes" id="UP000314294">
    <property type="component" value="Unassembled WGS sequence"/>
</dbReference>
<feature type="domain" description="Laminin N-terminal" evidence="3">
    <location>
        <begin position="1"/>
        <end position="157"/>
    </location>
</feature>
<evidence type="ECO:0000313" key="4">
    <source>
        <dbReference type="EMBL" id="TNN22757.1"/>
    </source>
</evidence>
<evidence type="ECO:0000256" key="2">
    <source>
        <dbReference type="ARBA" id="ARBA00023292"/>
    </source>
</evidence>
<dbReference type="Gene3D" id="2.60.120.260">
    <property type="entry name" value="Galactose-binding domain-like"/>
    <property type="match status" value="1"/>
</dbReference>
<reference evidence="4 5" key="1">
    <citation type="submission" date="2019-03" db="EMBL/GenBank/DDBJ databases">
        <title>First draft genome of Liparis tanakae, snailfish: a comprehensive survey of snailfish specific genes.</title>
        <authorList>
            <person name="Kim W."/>
            <person name="Song I."/>
            <person name="Jeong J.-H."/>
            <person name="Kim D."/>
            <person name="Kim S."/>
            <person name="Ryu S."/>
            <person name="Song J.Y."/>
            <person name="Lee S.K."/>
        </authorList>
    </citation>
    <scope>NUCLEOTIDE SEQUENCE [LARGE SCALE GENOMIC DNA]</scope>
    <source>
        <tissue evidence="4">Muscle</tissue>
    </source>
</reference>
<dbReference type="GO" id="GO:0009887">
    <property type="term" value="P:animal organ morphogenesis"/>
    <property type="evidence" value="ECO:0007669"/>
    <property type="project" value="TreeGrafter"/>
</dbReference>
<dbReference type="SMART" id="SM00136">
    <property type="entry name" value="LamNT"/>
    <property type="match status" value="1"/>
</dbReference>
<dbReference type="GO" id="GO:0016477">
    <property type="term" value="P:cell migration"/>
    <property type="evidence" value="ECO:0007669"/>
    <property type="project" value="TreeGrafter"/>
</dbReference>
<dbReference type="Pfam" id="PF00055">
    <property type="entry name" value="Laminin_N"/>
    <property type="match status" value="1"/>
</dbReference>
<dbReference type="InterPro" id="IPR008211">
    <property type="entry name" value="Laminin_N"/>
</dbReference>
<keyword evidence="5" id="KW-1185">Reference proteome</keyword>
<dbReference type="AlphaFoldDB" id="A0A4Z2E1Y7"/>